<dbReference type="OMA" id="VEYHEFP"/>
<keyword evidence="4" id="KW-0472">Membrane</keyword>
<protein>
    <recommendedName>
        <fullName evidence="5">Alpha/beta hydrolase fold-3 domain-containing protein</fullName>
    </recommendedName>
</protein>
<dbReference type="GO" id="GO:0016787">
    <property type="term" value="F:hydrolase activity"/>
    <property type="evidence" value="ECO:0007669"/>
    <property type="project" value="UniProtKB-KW"/>
</dbReference>
<dbReference type="Proteomes" id="UP000019373">
    <property type="component" value="Unassembled WGS sequence"/>
</dbReference>
<evidence type="ECO:0000256" key="2">
    <source>
        <dbReference type="ARBA" id="ARBA00022801"/>
    </source>
</evidence>
<dbReference type="OrthoDB" id="2152029at2759"/>
<evidence type="ECO:0000313" key="7">
    <source>
        <dbReference type="Proteomes" id="UP000019373"/>
    </source>
</evidence>
<reference evidence="7" key="1">
    <citation type="journal article" date="2014" name="BMC Genomics">
        <title>Genome characteristics reveal the impact of lichenization on lichen-forming fungus Endocarpon pusillum Hedwig (Verrucariales, Ascomycota).</title>
        <authorList>
            <person name="Wang Y.-Y."/>
            <person name="Liu B."/>
            <person name="Zhang X.-Y."/>
            <person name="Zhou Q.-M."/>
            <person name="Zhang T."/>
            <person name="Li H."/>
            <person name="Yu Y.-F."/>
            <person name="Zhang X.-L."/>
            <person name="Hao X.-Y."/>
            <person name="Wang M."/>
            <person name="Wang L."/>
            <person name="Wei J.-C."/>
        </authorList>
    </citation>
    <scope>NUCLEOTIDE SEQUENCE [LARGE SCALE GENOMIC DNA]</scope>
    <source>
        <strain evidence="7">Z07020 / HMAS-L-300199</strain>
    </source>
</reference>
<organism evidence="6 7">
    <name type="scientific">Endocarpon pusillum (strain Z07020 / HMAS-L-300199)</name>
    <name type="common">Lichen-forming fungus</name>
    <dbReference type="NCBI Taxonomy" id="1263415"/>
    <lineage>
        <taxon>Eukaryota</taxon>
        <taxon>Fungi</taxon>
        <taxon>Dikarya</taxon>
        <taxon>Ascomycota</taxon>
        <taxon>Pezizomycotina</taxon>
        <taxon>Eurotiomycetes</taxon>
        <taxon>Chaetothyriomycetidae</taxon>
        <taxon>Verrucariales</taxon>
        <taxon>Verrucariaceae</taxon>
        <taxon>Endocarpon</taxon>
    </lineage>
</organism>
<dbReference type="HOGENOM" id="CLU_019364_0_0_1"/>
<sequence>MASSKPLTAQQPMKTFYIILFALCSVIRVPFLLLYYLPRSLRPRLTWSYRAAVGTALVRIYFTFITSIRLSTPRSLVPGADESRFELLQPGPTNVYRGVLQQNPAIRPTTLGCIWLPRLPSLSTLSSSSSSSTSSSWSSSRMILHFHGGAYVCTSPRLPVAQYGPSMLCSSLSATAVLLPQYRLASSSAAAFPAALQDAVTAYAHLLTVGVPPSRIIVSGDSAGAHLALALMRYLAENNSSGLLPLPAAVLLHSPWLDMLLPPTTTSVDQATGDYLPLSLLEWGVTSVVPPEEDAAGPYFSPLRHPFRIGVPLWVQSGTAELFYADAEKFVERMRIEEKKEEGGGSEIEFYRFPDGMHNTFAAAGVMGLEAEAKSALEGARKFVKTWCPSWR</sequence>
<keyword evidence="2" id="KW-0378">Hydrolase</keyword>
<dbReference type="Pfam" id="PF07859">
    <property type="entry name" value="Abhydrolase_3"/>
    <property type="match status" value="1"/>
</dbReference>
<dbReference type="InterPro" id="IPR029058">
    <property type="entry name" value="AB_hydrolase_fold"/>
</dbReference>
<dbReference type="RefSeq" id="XP_007799715.1">
    <property type="nucleotide sequence ID" value="XM_007801524.1"/>
</dbReference>
<dbReference type="InterPro" id="IPR033140">
    <property type="entry name" value="Lipase_GDXG_put_SER_AS"/>
</dbReference>
<dbReference type="PANTHER" id="PTHR48081:SF17">
    <property type="entry name" value="ALPHA_BETA HYDROLASE FOLD-3 DOMAIN-CONTAINING PROTEIN"/>
    <property type="match status" value="1"/>
</dbReference>
<evidence type="ECO:0000256" key="1">
    <source>
        <dbReference type="ARBA" id="ARBA00010515"/>
    </source>
</evidence>
<dbReference type="AlphaFoldDB" id="U1HYN0"/>
<dbReference type="PANTHER" id="PTHR48081">
    <property type="entry name" value="AB HYDROLASE SUPERFAMILY PROTEIN C4A8.06C"/>
    <property type="match status" value="1"/>
</dbReference>
<feature type="transmembrane region" description="Helical" evidence="4">
    <location>
        <begin position="16"/>
        <end position="37"/>
    </location>
</feature>
<proteinExistence type="inferred from homology"/>
<feature type="transmembrane region" description="Helical" evidence="4">
    <location>
        <begin position="49"/>
        <end position="68"/>
    </location>
</feature>
<keyword evidence="4" id="KW-1133">Transmembrane helix</keyword>
<dbReference type="Gene3D" id="3.40.50.1820">
    <property type="entry name" value="alpha/beta hydrolase"/>
    <property type="match status" value="1"/>
</dbReference>
<dbReference type="SUPFAM" id="SSF53474">
    <property type="entry name" value="alpha/beta-Hydrolases"/>
    <property type="match status" value="1"/>
</dbReference>
<gene>
    <name evidence="6" type="ORF">EPUS_00744</name>
</gene>
<feature type="active site" evidence="3">
    <location>
        <position position="222"/>
    </location>
</feature>
<dbReference type="EMBL" id="KE720872">
    <property type="protein sequence ID" value="ERF74614.1"/>
    <property type="molecule type" value="Genomic_DNA"/>
</dbReference>
<comment type="similarity">
    <text evidence="1">Belongs to the 'GDXG' lipolytic enzyme family.</text>
</comment>
<evidence type="ECO:0000313" key="6">
    <source>
        <dbReference type="EMBL" id="ERF74614.1"/>
    </source>
</evidence>
<dbReference type="GeneID" id="19235805"/>
<dbReference type="PROSITE" id="PS01174">
    <property type="entry name" value="LIPASE_GDXG_SER"/>
    <property type="match status" value="1"/>
</dbReference>
<keyword evidence="4" id="KW-0812">Transmembrane</keyword>
<keyword evidence="7" id="KW-1185">Reference proteome</keyword>
<dbReference type="InterPro" id="IPR013094">
    <property type="entry name" value="AB_hydrolase_3"/>
</dbReference>
<name>U1HYN0_ENDPU</name>
<accession>U1HYN0</accession>
<dbReference type="eggNOG" id="KOG1515">
    <property type="taxonomic scope" value="Eukaryota"/>
</dbReference>
<dbReference type="InterPro" id="IPR050300">
    <property type="entry name" value="GDXG_lipolytic_enzyme"/>
</dbReference>
<evidence type="ECO:0000259" key="5">
    <source>
        <dbReference type="Pfam" id="PF07859"/>
    </source>
</evidence>
<feature type="domain" description="Alpha/beta hydrolase fold-3" evidence="5">
    <location>
        <begin position="143"/>
        <end position="359"/>
    </location>
</feature>
<evidence type="ECO:0000256" key="4">
    <source>
        <dbReference type="SAM" id="Phobius"/>
    </source>
</evidence>
<evidence type="ECO:0000256" key="3">
    <source>
        <dbReference type="PROSITE-ProRule" id="PRU10038"/>
    </source>
</evidence>